<dbReference type="KEGG" id="mif:Metin_0159"/>
<dbReference type="Proteomes" id="UP000002061">
    <property type="component" value="Chromosome"/>
</dbReference>
<keyword evidence="7" id="KW-1185">Reference proteome</keyword>
<comment type="similarity">
    <text evidence="4">Belongs to the mer family.</text>
</comment>
<evidence type="ECO:0000256" key="4">
    <source>
        <dbReference type="HAMAP-Rule" id="MF_01091"/>
    </source>
</evidence>
<dbReference type="InterPro" id="IPR050564">
    <property type="entry name" value="F420-G6PD/mer"/>
</dbReference>
<evidence type="ECO:0000256" key="2">
    <source>
        <dbReference type="ARBA" id="ARBA00022563"/>
    </source>
</evidence>
<dbReference type="RefSeq" id="WP_013099577.1">
    <property type="nucleotide sequence ID" value="NC_014122.1"/>
</dbReference>
<proteinExistence type="inferred from homology"/>
<dbReference type="HAMAP" id="MF_01091">
    <property type="entry name" value="F420_mer"/>
    <property type="match status" value="1"/>
</dbReference>
<dbReference type="SUPFAM" id="SSF51679">
    <property type="entry name" value="Bacterial luciferase-like"/>
    <property type="match status" value="1"/>
</dbReference>
<evidence type="ECO:0000256" key="1">
    <source>
        <dbReference type="ARBA" id="ARBA00022490"/>
    </source>
</evidence>
<dbReference type="AlphaFoldDB" id="D5VQH8"/>
<comment type="pathway">
    <text evidence="4">One-carbon metabolism; methanogenesis from CO(2); methyl-coenzyme M from 5,10-methylene-5,6,7,8-tetrahydromethanopterin: step 1/2.</text>
</comment>
<keyword evidence="4" id="KW-0484">Methanogenesis</keyword>
<accession>D5VQH8</accession>
<evidence type="ECO:0000313" key="6">
    <source>
        <dbReference type="EMBL" id="ADG12831.1"/>
    </source>
</evidence>
<reference evidence="6" key="1">
    <citation type="submission" date="2010-04" db="EMBL/GenBank/DDBJ databases">
        <title>Complete sequence of Methanocaldococcus infernus ME.</title>
        <authorList>
            <consortium name="US DOE Joint Genome Institute"/>
            <person name="Lucas S."/>
            <person name="Copeland A."/>
            <person name="Lapidus A."/>
            <person name="Cheng J.-F."/>
            <person name="Bruce D."/>
            <person name="Goodwin L."/>
            <person name="Pitluck S."/>
            <person name="Munk A.C."/>
            <person name="Detter J.C."/>
            <person name="Han C."/>
            <person name="Tapia R."/>
            <person name="Land M."/>
            <person name="Hauser L."/>
            <person name="Kyrpides N."/>
            <person name="Mikhailova N."/>
            <person name="Sieprawska-Lupa M."/>
            <person name="Whitman W.B."/>
            <person name="Woyke T."/>
        </authorList>
    </citation>
    <scope>NUCLEOTIDE SEQUENCE [LARGE SCALE GENOMIC DNA]</scope>
    <source>
        <strain evidence="6">ME</strain>
    </source>
</reference>
<dbReference type="EC" id="1.5.98.2" evidence="4"/>
<evidence type="ECO:0000256" key="3">
    <source>
        <dbReference type="ARBA" id="ARBA00023002"/>
    </source>
</evidence>
<dbReference type="InterPro" id="IPR036661">
    <property type="entry name" value="Luciferase-like_sf"/>
</dbReference>
<dbReference type="UniPathway" id="UPA00640">
    <property type="reaction ID" value="UER00697"/>
</dbReference>
<dbReference type="GO" id="GO:0006730">
    <property type="term" value="P:one-carbon metabolic process"/>
    <property type="evidence" value="ECO:0007669"/>
    <property type="project" value="UniProtKB-UniRule"/>
</dbReference>
<dbReference type="InterPro" id="IPR019946">
    <property type="entry name" value="MeH4methanopterin_reductase"/>
</dbReference>
<dbReference type="EMBL" id="CP002009">
    <property type="protein sequence ID" value="ADG12831.1"/>
    <property type="molecule type" value="Genomic_DNA"/>
</dbReference>
<evidence type="ECO:0000259" key="5">
    <source>
        <dbReference type="Pfam" id="PF00296"/>
    </source>
</evidence>
<comment type="catalytic activity">
    <reaction evidence="4">
        <text>5-methyl-5,6,7,8-tetrahydromethanopterin + oxidized coenzyme F420-(gamma-L-Glu)(n) + H(+) = 5,10-methylenetetrahydromethanopterin + reduced coenzyme F420-(gamma-L-Glu)(n)</text>
        <dbReference type="Rhea" id="RHEA:21144"/>
        <dbReference type="Rhea" id="RHEA-COMP:12939"/>
        <dbReference type="Rhea" id="RHEA-COMP:14378"/>
        <dbReference type="ChEBI" id="CHEBI:15378"/>
        <dbReference type="ChEBI" id="CHEBI:57818"/>
        <dbReference type="ChEBI" id="CHEBI:58116"/>
        <dbReference type="ChEBI" id="CHEBI:133980"/>
        <dbReference type="ChEBI" id="CHEBI:139511"/>
        <dbReference type="EC" id="1.5.98.2"/>
    </reaction>
</comment>
<dbReference type="NCBIfam" id="TIGR03555">
    <property type="entry name" value="F420_mer"/>
    <property type="match status" value="1"/>
</dbReference>
<dbReference type="InterPro" id="IPR011251">
    <property type="entry name" value="Luciferase-like_dom"/>
</dbReference>
<keyword evidence="3 4" id="KW-0560">Oxidoreductase</keyword>
<dbReference type="eggNOG" id="arCOG02410">
    <property type="taxonomic scope" value="Archaea"/>
</dbReference>
<gene>
    <name evidence="4" type="primary">mer</name>
    <name evidence="6" type="ordered locus">Metin_0159</name>
</gene>
<feature type="domain" description="Luciferase-like" evidence="5">
    <location>
        <begin position="12"/>
        <end position="303"/>
    </location>
</feature>
<dbReference type="GO" id="GO:0016705">
    <property type="term" value="F:oxidoreductase activity, acting on paired donors, with incorporation or reduction of molecular oxygen"/>
    <property type="evidence" value="ECO:0007669"/>
    <property type="project" value="InterPro"/>
</dbReference>
<keyword evidence="2 4" id="KW-0554">One-carbon metabolism</keyword>
<dbReference type="STRING" id="573063.Metin_0159"/>
<dbReference type="OrthoDB" id="213164at2157"/>
<dbReference type="GO" id="GO:0005737">
    <property type="term" value="C:cytoplasm"/>
    <property type="evidence" value="ECO:0007669"/>
    <property type="project" value="UniProtKB-SubCell"/>
</dbReference>
<dbReference type="NCBIfam" id="NF002619">
    <property type="entry name" value="PRK02271.1"/>
    <property type="match status" value="1"/>
</dbReference>
<comment type="function">
    <text evidence="4">Catalyzes the reversible reduction of methylene-H(4)MPT to methyl-H(4)MPT.</text>
</comment>
<dbReference type="Gene3D" id="3.20.20.30">
    <property type="entry name" value="Luciferase-like domain"/>
    <property type="match status" value="1"/>
</dbReference>
<dbReference type="PANTHER" id="PTHR43244">
    <property type="match status" value="1"/>
</dbReference>
<organism evidence="6 7">
    <name type="scientific">Methanocaldococcus infernus (strain DSM 11812 / JCM 15783 / ME)</name>
    <dbReference type="NCBI Taxonomy" id="573063"/>
    <lineage>
        <taxon>Archaea</taxon>
        <taxon>Methanobacteriati</taxon>
        <taxon>Methanobacteriota</taxon>
        <taxon>Methanomada group</taxon>
        <taxon>Methanococci</taxon>
        <taxon>Methanococcales</taxon>
        <taxon>Methanocaldococcaceae</taxon>
        <taxon>Methanocaldococcus</taxon>
    </lineage>
</organism>
<comment type="subcellular location">
    <subcellularLocation>
        <location evidence="4">Cytoplasm</location>
    </subcellularLocation>
</comment>
<dbReference type="GO" id="GO:0019386">
    <property type="term" value="P:methanogenesis, from carbon dioxide"/>
    <property type="evidence" value="ECO:0007669"/>
    <property type="project" value="UniProtKB-UniRule"/>
</dbReference>
<name>D5VQH8_METIM</name>
<dbReference type="CDD" id="cd01097">
    <property type="entry name" value="Tetrahydromethanopterin_reductase"/>
    <property type="match status" value="1"/>
</dbReference>
<protein>
    <recommendedName>
        <fullName evidence="4">5,10-methylenetetrahydromethanopterin reductase</fullName>
        <ecNumber evidence="4">1.5.98.2</ecNumber>
    </recommendedName>
    <alternativeName>
        <fullName evidence="4">Coenzyme F420-dependent N(5),N(10)-methylenetetrahydromethanopterin reductase</fullName>
    </alternativeName>
    <alternativeName>
        <fullName evidence="4">Methylene-H(4)MPT reductase</fullName>
    </alternativeName>
</protein>
<dbReference type="PANTHER" id="PTHR43244:SF1">
    <property type="entry name" value="5,10-METHYLENETETRAHYDROMETHANOPTERIN REDUCTASE"/>
    <property type="match status" value="1"/>
</dbReference>
<keyword evidence="1 4" id="KW-0963">Cytoplasm</keyword>
<dbReference type="GeneID" id="9131159"/>
<dbReference type="GO" id="GO:0018537">
    <property type="term" value="F:coenzyme F420-dependent N5,N10-methenyltetrahydromethanopterin reductase activity"/>
    <property type="evidence" value="ECO:0007669"/>
    <property type="project" value="UniProtKB-UniRule"/>
</dbReference>
<dbReference type="HOGENOM" id="CLU_027853_5_3_2"/>
<evidence type="ECO:0000313" key="7">
    <source>
        <dbReference type="Proteomes" id="UP000002061"/>
    </source>
</evidence>
<sequence length="331" mass="35559">MKFGIEFVPNEPIQKLCYYVKLAEDNGFEFCWITDHYNNRNVYMALTMIALNTNKIKLGPGVTNPYVRNPAITASAIATLDELSGGRAVLGIGPGDKATFDTLGIEWVKPVTTLKETVEVIRKLLAGERVSYDGKVVKLAGAALNVKPINKDVPVYIGAQGPKMLETAGAIGDGVLINASNPKDFEAAIPLIKKGAESAGKKLEDVDIAAYACMSVDKKSEKAKQAAVPVVAFIVAGSPEVVLKRHNIDMEKVEKIREALKKGDFGTAFGTVDDAMLEAFSIYGTPEEVVEKCKKLLEIGVTQIVAGSPIGPDKEKAIKLIGKKVIPELKG</sequence>
<dbReference type="Pfam" id="PF00296">
    <property type="entry name" value="Bac_luciferase"/>
    <property type="match status" value="1"/>
</dbReference>